<protein>
    <submittedName>
        <fullName evidence="1">Uncharacterized protein</fullName>
    </submittedName>
</protein>
<accession>A0A1J7JPF3</accession>
<reference evidence="1 2" key="1">
    <citation type="submission" date="2016-10" db="EMBL/GenBank/DDBJ databases">
        <title>Draft genome sequence of Coniochaeta ligniaria NRRL30616, a lignocellulolytic fungus for bioabatement of inhibitors in plant biomass hydrolysates.</title>
        <authorList>
            <consortium name="DOE Joint Genome Institute"/>
            <person name="Jimenez D.J."/>
            <person name="Hector R.E."/>
            <person name="Riley R."/>
            <person name="Sun H."/>
            <person name="Grigoriev I.V."/>
            <person name="Van Elsas J.D."/>
            <person name="Nichols N.N."/>
        </authorList>
    </citation>
    <scope>NUCLEOTIDE SEQUENCE [LARGE SCALE GENOMIC DNA]</scope>
    <source>
        <strain evidence="1 2">NRRL 30616</strain>
    </source>
</reference>
<name>A0A1J7JPF3_9PEZI</name>
<dbReference type="Proteomes" id="UP000182658">
    <property type="component" value="Unassembled WGS sequence"/>
</dbReference>
<dbReference type="InParanoid" id="A0A1J7JPF3"/>
<dbReference type="AlphaFoldDB" id="A0A1J7JPF3"/>
<evidence type="ECO:0000313" key="2">
    <source>
        <dbReference type="Proteomes" id="UP000182658"/>
    </source>
</evidence>
<dbReference type="EMBL" id="KV875097">
    <property type="protein sequence ID" value="OIW29626.1"/>
    <property type="molecule type" value="Genomic_DNA"/>
</dbReference>
<sequence>MGTMDTMDREQQRSFLAPRRIRAQDLACSASSYMTVFPTVMLYTAGRLGPSLGTTSFSGPYPPMLALGLPPSVTLQMGMVRFGPAPARKRDLALAALHELFFSPSCFCVFTLPYFSDVLILDPRVSSSTGIISIEMQASDDKRGVVRSCWGLTMWGVHSCLTACTVRFLIPIHSGKPDGAKLSKNEAATDSPPRPGLSGGGPKCLARGSGFYFLLFLGAPVFSMPARPTRTMFCPEGARAS</sequence>
<gene>
    <name evidence="1" type="ORF">CONLIGDRAFT_335617</name>
</gene>
<evidence type="ECO:0000313" key="1">
    <source>
        <dbReference type="EMBL" id="OIW29626.1"/>
    </source>
</evidence>
<keyword evidence="2" id="KW-1185">Reference proteome</keyword>
<proteinExistence type="predicted"/>
<organism evidence="1 2">
    <name type="scientific">Coniochaeta ligniaria NRRL 30616</name>
    <dbReference type="NCBI Taxonomy" id="1408157"/>
    <lineage>
        <taxon>Eukaryota</taxon>
        <taxon>Fungi</taxon>
        <taxon>Dikarya</taxon>
        <taxon>Ascomycota</taxon>
        <taxon>Pezizomycotina</taxon>
        <taxon>Sordariomycetes</taxon>
        <taxon>Sordariomycetidae</taxon>
        <taxon>Coniochaetales</taxon>
        <taxon>Coniochaetaceae</taxon>
        <taxon>Coniochaeta</taxon>
    </lineage>
</organism>